<evidence type="ECO:0000313" key="2">
    <source>
        <dbReference type="EMBL" id="GFO05959.1"/>
    </source>
</evidence>
<dbReference type="AlphaFoldDB" id="A0AAV4AE75"/>
<gene>
    <name evidence="2" type="ORF">PoB_003246400</name>
</gene>
<dbReference type="Proteomes" id="UP000735302">
    <property type="component" value="Unassembled WGS sequence"/>
</dbReference>
<evidence type="ECO:0000313" key="3">
    <source>
        <dbReference type="Proteomes" id="UP000735302"/>
    </source>
</evidence>
<keyword evidence="1" id="KW-1133">Transmembrane helix</keyword>
<sequence>MTPLGADLSLSLREKFSQHWQKKQASMVANNMKLFNVWAPAFLHLVFLGAVPWAMVEVIPTFYGDNRIAMAAAEVSSLYGSGVVQSEL</sequence>
<protein>
    <submittedName>
        <fullName evidence="2">Uncharacterized protein</fullName>
    </submittedName>
</protein>
<reference evidence="2 3" key="1">
    <citation type="journal article" date="2021" name="Elife">
        <title>Chloroplast acquisition without the gene transfer in kleptoplastic sea slugs, Plakobranchus ocellatus.</title>
        <authorList>
            <person name="Maeda T."/>
            <person name="Takahashi S."/>
            <person name="Yoshida T."/>
            <person name="Shimamura S."/>
            <person name="Takaki Y."/>
            <person name="Nagai Y."/>
            <person name="Toyoda A."/>
            <person name="Suzuki Y."/>
            <person name="Arimoto A."/>
            <person name="Ishii H."/>
            <person name="Satoh N."/>
            <person name="Nishiyama T."/>
            <person name="Hasebe M."/>
            <person name="Maruyama T."/>
            <person name="Minagawa J."/>
            <person name="Obokata J."/>
            <person name="Shigenobu S."/>
        </authorList>
    </citation>
    <scope>NUCLEOTIDE SEQUENCE [LARGE SCALE GENOMIC DNA]</scope>
</reference>
<name>A0AAV4AE75_9GAST</name>
<feature type="transmembrane region" description="Helical" evidence="1">
    <location>
        <begin position="37"/>
        <end position="56"/>
    </location>
</feature>
<keyword evidence="3" id="KW-1185">Reference proteome</keyword>
<keyword evidence="1" id="KW-0472">Membrane</keyword>
<accession>A0AAV4AE75</accession>
<dbReference type="EMBL" id="BLXT01003756">
    <property type="protein sequence ID" value="GFO05959.1"/>
    <property type="molecule type" value="Genomic_DNA"/>
</dbReference>
<evidence type="ECO:0000256" key="1">
    <source>
        <dbReference type="SAM" id="Phobius"/>
    </source>
</evidence>
<proteinExistence type="predicted"/>
<organism evidence="2 3">
    <name type="scientific">Plakobranchus ocellatus</name>
    <dbReference type="NCBI Taxonomy" id="259542"/>
    <lineage>
        <taxon>Eukaryota</taxon>
        <taxon>Metazoa</taxon>
        <taxon>Spiralia</taxon>
        <taxon>Lophotrochozoa</taxon>
        <taxon>Mollusca</taxon>
        <taxon>Gastropoda</taxon>
        <taxon>Heterobranchia</taxon>
        <taxon>Euthyneura</taxon>
        <taxon>Panpulmonata</taxon>
        <taxon>Sacoglossa</taxon>
        <taxon>Placobranchoidea</taxon>
        <taxon>Plakobranchidae</taxon>
        <taxon>Plakobranchus</taxon>
    </lineage>
</organism>
<keyword evidence="1" id="KW-0812">Transmembrane</keyword>
<comment type="caution">
    <text evidence="2">The sequence shown here is derived from an EMBL/GenBank/DDBJ whole genome shotgun (WGS) entry which is preliminary data.</text>
</comment>